<evidence type="ECO:0000256" key="6">
    <source>
        <dbReference type="ARBA" id="ARBA00024993"/>
    </source>
</evidence>
<reference evidence="10 11" key="1">
    <citation type="submission" date="2019-06" db="EMBL/GenBank/DDBJ databases">
        <title>Genomic Encyclopedia of Type Strains, Phase IV (KMG-V): Genome sequencing to study the core and pangenomes of soil and plant-associated prokaryotes.</title>
        <authorList>
            <person name="Whitman W."/>
        </authorList>
    </citation>
    <scope>NUCLEOTIDE SEQUENCE [LARGE SCALE GENOMIC DNA]</scope>
    <source>
        <strain evidence="10 11">BR 10556</strain>
    </source>
</reference>
<name>A0A560J9R3_9BRAD</name>
<dbReference type="PANTHER" id="PTHR11002">
    <property type="entry name" value="CARBONIC ANHYDRASE"/>
    <property type="match status" value="1"/>
</dbReference>
<dbReference type="PANTHER" id="PTHR11002:SF79">
    <property type="entry name" value="CARBONIC ANHYDRASE 2"/>
    <property type="match status" value="1"/>
</dbReference>
<dbReference type="PROSITE" id="PS00704">
    <property type="entry name" value="PROK_CO2_ANHYDRASE_1"/>
    <property type="match status" value="1"/>
</dbReference>
<dbReference type="Proteomes" id="UP000315914">
    <property type="component" value="Unassembled WGS sequence"/>
</dbReference>
<keyword evidence="3 8" id="KW-0479">Metal-binding</keyword>
<feature type="binding site" evidence="8">
    <location>
        <position position="111"/>
    </location>
    <ligand>
        <name>Zn(2+)</name>
        <dbReference type="ChEBI" id="CHEBI:29105"/>
    </ligand>
</feature>
<evidence type="ECO:0000256" key="7">
    <source>
        <dbReference type="ARBA" id="ARBA00048348"/>
    </source>
</evidence>
<dbReference type="FunFam" id="3.40.1050.10:FF:000006">
    <property type="entry name" value="Carbonic anhydrase"/>
    <property type="match status" value="1"/>
</dbReference>
<evidence type="ECO:0000256" key="5">
    <source>
        <dbReference type="ARBA" id="ARBA00023239"/>
    </source>
</evidence>
<evidence type="ECO:0000256" key="9">
    <source>
        <dbReference type="RuleBase" id="RU003956"/>
    </source>
</evidence>
<evidence type="ECO:0000256" key="4">
    <source>
        <dbReference type="ARBA" id="ARBA00022833"/>
    </source>
</evidence>
<dbReference type="PROSITE" id="PS00705">
    <property type="entry name" value="PROK_CO2_ANHYDRASE_2"/>
    <property type="match status" value="1"/>
</dbReference>
<evidence type="ECO:0000256" key="2">
    <source>
        <dbReference type="ARBA" id="ARBA00012925"/>
    </source>
</evidence>
<dbReference type="InterPro" id="IPR015892">
    <property type="entry name" value="Carbonic_anhydrase_CS"/>
</dbReference>
<keyword evidence="4 8" id="KW-0862">Zinc</keyword>
<dbReference type="GO" id="GO:0004089">
    <property type="term" value="F:carbonate dehydratase activity"/>
    <property type="evidence" value="ECO:0007669"/>
    <property type="project" value="UniProtKB-UniRule"/>
</dbReference>
<accession>A0A560J9R3</accession>
<dbReference type="SMART" id="SM00947">
    <property type="entry name" value="Pro_CA"/>
    <property type="match status" value="1"/>
</dbReference>
<dbReference type="GO" id="GO:0015976">
    <property type="term" value="P:carbon utilization"/>
    <property type="evidence" value="ECO:0007669"/>
    <property type="project" value="InterPro"/>
</dbReference>
<protein>
    <recommendedName>
        <fullName evidence="2 9">Carbonic anhydrase</fullName>
        <ecNumber evidence="2 9">4.2.1.1</ecNumber>
    </recommendedName>
    <alternativeName>
        <fullName evidence="9">Carbonate dehydratase</fullName>
    </alternativeName>
</protein>
<dbReference type="Gene3D" id="3.40.1050.10">
    <property type="entry name" value="Carbonic anhydrase"/>
    <property type="match status" value="1"/>
</dbReference>
<comment type="cofactor">
    <cofactor evidence="8">
        <name>Zn(2+)</name>
        <dbReference type="ChEBI" id="CHEBI:29105"/>
    </cofactor>
    <text evidence="8">Binds 1 zinc ion per subunit.</text>
</comment>
<comment type="function">
    <text evidence="9">Reversible hydration of carbon dioxide.</text>
</comment>
<evidence type="ECO:0000256" key="1">
    <source>
        <dbReference type="ARBA" id="ARBA00006217"/>
    </source>
</evidence>
<comment type="function">
    <text evidence="6">Catalyzes the reversible hydration of carbon dioxide to form bicarbonate.</text>
</comment>
<evidence type="ECO:0000313" key="10">
    <source>
        <dbReference type="EMBL" id="TWB67918.1"/>
    </source>
</evidence>
<dbReference type="STRING" id="1399419.A5906_08140"/>
<feature type="binding site" evidence="8">
    <location>
        <position position="162"/>
    </location>
    <ligand>
        <name>Zn(2+)</name>
        <dbReference type="ChEBI" id="CHEBI:29105"/>
    </ligand>
</feature>
<dbReference type="GO" id="GO:0008270">
    <property type="term" value="F:zinc ion binding"/>
    <property type="evidence" value="ECO:0007669"/>
    <property type="project" value="UniProtKB-UniRule"/>
</dbReference>
<keyword evidence="11" id="KW-1185">Reference proteome</keyword>
<dbReference type="SUPFAM" id="SSF53056">
    <property type="entry name" value="beta-carbonic anhydrase, cab"/>
    <property type="match status" value="1"/>
</dbReference>
<comment type="catalytic activity">
    <reaction evidence="7 9">
        <text>hydrogencarbonate + H(+) = CO2 + H2O</text>
        <dbReference type="Rhea" id="RHEA:10748"/>
        <dbReference type="ChEBI" id="CHEBI:15377"/>
        <dbReference type="ChEBI" id="CHEBI:15378"/>
        <dbReference type="ChEBI" id="CHEBI:16526"/>
        <dbReference type="ChEBI" id="CHEBI:17544"/>
        <dbReference type="EC" id="4.2.1.1"/>
    </reaction>
</comment>
<evidence type="ECO:0000256" key="3">
    <source>
        <dbReference type="ARBA" id="ARBA00022723"/>
    </source>
</evidence>
<dbReference type="EC" id="4.2.1.1" evidence="2 9"/>
<dbReference type="Pfam" id="PF00484">
    <property type="entry name" value="Pro_CA"/>
    <property type="match status" value="1"/>
</dbReference>
<dbReference type="InterPro" id="IPR001765">
    <property type="entry name" value="Carbonic_anhydrase"/>
</dbReference>
<evidence type="ECO:0000256" key="8">
    <source>
        <dbReference type="PIRSR" id="PIRSR601765-1"/>
    </source>
</evidence>
<keyword evidence="5 9" id="KW-0456">Lyase</keyword>
<dbReference type="InterPro" id="IPR036874">
    <property type="entry name" value="Carbonic_anhydrase_sf"/>
</dbReference>
<evidence type="ECO:0000313" key="11">
    <source>
        <dbReference type="Proteomes" id="UP000315914"/>
    </source>
</evidence>
<gene>
    <name evidence="10" type="ORF">FBZ95_11340</name>
</gene>
<feature type="binding site" evidence="8">
    <location>
        <position position="165"/>
    </location>
    <ligand>
        <name>Zn(2+)</name>
        <dbReference type="ChEBI" id="CHEBI:29105"/>
    </ligand>
</feature>
<organism evidence="10 11">
    <name type="scientific">Bradyrhizobium sacchari</name>
    <dbReference type="NCBI Taxonomy" id="1399419"/>
    <lineage>
        <taxon>Bacteria</taxon>
        <taxon>Pseudomonadati</taxon>
        <taxon>Pseudomonadota</taxon>
        <taxon>Alphaproteobacteria</taxon>
        <taxon>Hyphomicrobiales</taxon>
        <taxon>Nitrobacteraceae</taxon>
        <taxon>Bradyrhizobium</taxon>
    </lineage>
</organism>
<proteinExistence type="inferred from homology"/>
<dbReference type="EMBL" id="VITW01000013">
    <property type="protein sequence ID" value="TWB67918.1"/>
    <property type="molecule type" value="Genomic_DNA"/>
</dbReference>
<dbReference type="AlphaFoldDB" id="A0A560J9R3"/>
<comment type="similarity">
    <text evidence="1 9">Belongs to the beta-class carbonic anhydrase family.</text>
</comment>
<sequence length="256" mass="27539">MEGRDEQIPMHADHSPKMHHLNKIAASRRSLLLLAVSTVFLRLGHNIVDAKEAKALPKPDNLLAPDAALKRLLKGNDRYVQGASRADDFRRERSVLVEGQNPYAAVLSCADSRVAPELVFDTGLGDLFVCRVAGNFVNEDTLASMEYAVAVLNTPLILVLGHDHCGAIDATIKSLHSDKPPPGHISSLVAALAPAVNASREQTGDPLAKATRQNVIDNVNKLKSTGPILDAAVEQNRLKIVGGLYRIDTGKVDIVS</sequence>
<dbReference type="CDD" id="cd03378">
    <property type="entry name" value="beta_CA_cladeC"/>
    <property type="match status" value="1"/>
</dbReference>
<comment type="caution">
    <text evidence="10">The sequence shown here is derived from an EMBL/GenBank/DDBJ whole genome shotgun (WGS) entry which is preliminary data.</text>
</comment>
<feature type="binding site" evidence="8">
    <location>
        <position position="109"/>
    </location>
    <ligand>
        <name>Zn(2+)</name>
        <dbReference type="ChEBI" id="CHEBI:29105"/>
    </ligand>
</feature>